<evidence type="ECO:0000256" key="11">
    <source>
        <dbReference type="RuleBase" id="RU361215"/>
    </source>
</evidence>
<evidence type="ECO:0000256" key="3">
    <source>
        <dbReference type="ARBA" id="ARBA00022670"/>
    </source>
</evidence>
<keyword evidence="4 7" id="KW-0833">Ubl conjugation pathway</keyword>
<dbReference type="AlphaFoldDB" id="A0AAJ7WN32"/>
<dbReference type="Gene3D" id="3.40.532.10">
    <property type="entry name" value="Peptidase C12, ubiquitin carboxyl-terminal hydrolase"/>
    <property type="match status" value="1"/>
</dbReference>
<dbReference type="FunFam" id="3.40.532.10:FF:000001">
    <property type="entry name" value="Ubiquitin carboxyl-terminal hydrolase"/>
    <property type="match status" value="1"/>
</dbReference>
<feature type="active site" description="Nucleophile" evidence="8 10">
    <location>
        <position position="89"/>
    </location>
</feature>
<keyword evidence="5 7" id="KW-0378">Hydrolase</keyword>
<name>A0AAJ7WN32_PETMA</name>
<feature type="site" description="Important for enzyme activity" evidence="9 10">
    <location>
        <position position="180"/>
    </location>
</feature>
<reference evidence="14" key="1">
    <citation type="submission" date="2025-08" db="UniProtKB">
        <authorList>
            <consortium name="RefSeq"/>
        </authorList>
    </citation>
    <scope>IDENTIFICATION</scope>
    <source>
        <tissue evidence="14">Sperm</tissue>
    </source>
</reference>
<dbReference type="InterPro" id="IPR001578">
    <property type="entry name" value="Peptidase_C12_UCH"/>
</dbReference>
<evidence type="ECO:0000256" key="7">
    <source>
        <dbReference type="PIRNR" id="PIRNR038120"/>
    </source>
</evidence>
<comment type="catalytic activity">
    <reaction evidence="1 7 10 11">
        <text>Thiol-dependent hydrolysis of ester, thioester, amide, peptide and isopeptide bonds formed by the C-terminal Gly of ubiquitin (a 76-residue protein attached to proteins as an intracellular targeting signal).</text>
        <dbReference type="EC" id="3.4.19.12"/>
    </reaction>
</comment>
<dbReference type="GO" id="GO:0005737">
    <property type="term" value="C:cytoplasm"/>
    <property type="evidence" value="ECO:0007669"/>
    <property type="project" value="TreeGrafter"/>
</dbReference>
<dbReference type="GO" id="GO:0004843">
    <property type="term" value="F:cysteine-type deubiquitinase activity"/>
    <property type="evidence" value="ECO:0007669"/>
    <property type="project" value="UniProtKB-UniRule"/>
</dbReference>
<dbReference type="PROSITE" id="PS52049">
    <property type="entry name" value="ULD"/>
    <property type="match status" value="1"/>
</dbReference>
<gene>
    <name evidence="14" type="primary">UCHL5</name>
</gene>
<dbReference type="SUPFAM" id="SSF54001">
    <property type="entry name" value="Cysteine proteinases"/>
    <property type="match status" value="1"/>
</dbReference>
<evidence type="ECO:0000256" key="1">
    <source>
        <dbReference type="ARBA" id="ARBA00000707"/>
    </source>
</evidence>
<dbReference type="GeneID" id="116938940"/>
<evidence type="ECO:0000256" key="5">
    <source>
        <dbReference type="ARBA" id="ARBA00022801"/>
    </source>
</evidence>
<dbReference type="CDD" id="cd09617">
    <property type="entry name" value="Peptidase_C12_UCH37_BAP1"/>
    <property type="match status" value="1"/>
</dbReference>
<dbReference type="Pfam" id="PF01088">
    <property type="entry name" value="Peptidase_C12"/>
    <property type="match status" value="1"/>
</dbReference>
<evidence type="ECO:0000256" key="2">
    <source>
        <dbReference type="ARBA" id="ARBA00009326"/>
    </source>
</evidence>
<accession>A0AAJ7WN32</accession>
<evidence type="ECO:0000256" key="6">
    <source>
        <dbReference type="ARBA" id="ARBA00022807"/>
    </source>
</evidence>
<dbReference type="EC" id="3.4.19.12" evidence="7 11"/>
<dbReference type="PRINTS" id="PR00707">
    <property type="entry name" value="UBCTHYDRLASE"/>
</dbReference>
<evidence type="ECO:0000313" key="14">
    <source>
        <dbReference type="RefSeq" id="XP_032802583.1"/>
    </source>
</evidence>
<keyword evidence="6 7" id="KW-0788">Thiol protease</keyword>
<organism evidence="13 14">
    <name type="scientific">Petromyzon marinus</name>
    <name type="common">Sea lamprey</name>
    <dbReference type="NCBI Taxonomy" id="7757"/>
    <lineage>
        <taxon>Eukaryota</taxon>
        <taxon>Metazoa</taxon>
        <taxon>Chordata</taxon>
        <taxon>Craniata</taxon>
        <taxon>Vertebrata</taxon>
        <taxon>Cyclostomata</taxon>
        <taxon>Hyperoartia</taxon>
        <taxon>Petromyzontiformes</taxon>
        <taxon>Petromyzontidae</taxon>
        <taxon>Petromyzon</taxon>
    </lineage>
</organism>
<dbReference type="Gene3D" id="1.20.58.860">
    <property type="match status" value="1"/>
</dbReference>
<dbReference type="InterPro" id="IPR017390">
    <property type="entry name" value="Ubiquitinyl_hydrolase_UCH37"/>
</dbReference>
<protein>
    <recommendedName>
        <fullName evidence="7 11">Ubiquitin carboxyl-terminal hydrolase</fullName>
        <ecNumber evidence="7 11">3.4.19.12</ecNumber>
    </recommendedName>
</protein>
<comment type="similarity">
    <text evidence="2 7 10 11">Belongs to the peptidase C12 family.</text>
</comment>
<dbReference type="GO" id="GO:0006511">
    <property type="term" value="P:ubiquitin-dependent protein catabolic process"/>
    <property type="evidence" value="ECO:0007669"/>
    <property type="project" value="UniProtKB-UniRule"/>
</dbReference>
<dbReference type="InterPro" id="IPR036959">
    <property type="entry name" value="Peptidase_C12_UCH_sf"/>
</dbReference>
<feature type="site" description="Transition state stabilizer" evidence="10">
    <location>
        <position position="83"/>
    </location>
</feature>
<dbReference type="PIRSF" id="PIRSF038120">
    <property type="entry name" value="Ubiquitinyl_hydrolase_UCH37"/>
    <property type="match status" value="1"/>
</dbReference>
<evidence type="ECO:0000256" key="10">
    <source>
        <dbReference type="PROSITE-ProRule" id="PRU01393"/>
    </source>
</evidence>
<proteinExistence type="inferred from homology"/>
<dbReference type="RefSeq" id="XP_032802583.1">
    <property type="nucleotide sequence ID" value="XM_032946692.1"/>
</dbReference>
<dbReference type="PANTHER" id="PTHR10589">
    <property type="entry name" value="UBIQUITIN CARBOXYL-TERMINAL HYDROLASE"/>
    <property type="match status" value="1"/>
</dbReference>
<dbReference type="KEGG" id="pmrn:116938940"/>
<dbReference type="InterPro" id="IPR038765">
    <property type="entry name" value="Papain-like_cys_pep_sf"/>
</dbReference>
<evidence type="ECO:0000256" key="9">
    <source>
        <dbReference type="PIRSR" id="PIRSR038120-2"/>
    </source>
</evidence>
<sequence>MADRSAGEWCLIESDPGVFTELIRGFGCKGAQVEEIYSLEEESFSKLKPVHGLIFLFKWTAGEEMEGSIVRDSRNDTLFFAKQVISNACATQALLSVLLNVTHSDVTLGHTLTSFRDFTSGFDSAMKGLALSNSDTIRQVHNSFARQQMFEWDGRAAGKDEDAFHFVAFVPKQGRLYELDGLRDGPIDLGACDQEDWVKSVRPVIERRIQRYTEGEIRFSLMAVVSDRRMIYERRIAELQAGLTQGEAREGGGARSLAETSELMLLIEEENLKMQQHKVENVRRKHNYLPFIMELLKTLAEQQQLLPLVEKAKEKAAARKVKEAK</sequence>
<dbReference type="GO" id="GO:0016579">
    <property type="term" value="P:protein deubiquitination"/>
    <property type="evidence" value="ECO:0007669"/>
    <property type="project" value="InterPro"/>
</dbReference>
<evidence type="ECO:0000259" key="12">
    <source>
        <dbReference type="PROSITE" id="PS52048"/>
    </source>
</evidence>
<evidence type="ECO:0000256" key="4">
    <source>
        <dbReference type="ARBA" id="ARBA00022786"/>
    </source>
</evidence>
<dbReference type="CTD" id="51377"/>
<dbReference type="FunFam" id="1.20.58.860:FF:000001">
    <property type="entry name" value="Ubiquitin carboxyl-terminal hydrolase"/>
    <property type="match status" value="1"/>
</dbReference>
<dbReference type="PANTHER" id="PTHR10589:SF16">
    <property type="entry name" value="UBIQUITIN CARBOXYL-TERMINAL HYDROLASE ISOZYME L5"/>
    <property type="match status" value="1"/>
</dbReference>
<evidence type="ECO:0000256" key="8">
    <source>
        <dbReference type="PIRSR" id="PIRSR038120-1"/>
    </source>
</evidence>
<dbReference type="InterPro" id="IPR041507">
    <property type="entry name" value="UCH_C"/>
</dbReference>
<keyword evidence="13" id="KW-1185">Reference proteome</keyword>
<feature type="domain" description="UCH catalytic" evidence="12">
    <location>
        <begin position="8"/>
        <end position="226"/>
    </location>
</feature>
<evidence type="ECO:0000313" key="13">
    <source>
        <dbReference type="Proteomes" id="UP001318040"/>
    </source>
</evidence>
<dbReference type="Pfam" id="PF18031">
    <property type="entry name" value="UCH_C"/>
    <property type="match status" value="1"/>
</dbReference>
<keyword evidence="3 7" id="KW-0645">Protease</keyword>
<feature type="active site" description="Proton donor" evidence="8 10">
    <location>
        <position position="165"/>
    </location>
</feature>
<dbReference type="PROSITE" id="PS52048">
    <property type="entry name" value="UCH_DOMAIN"/>
    <property type="match status" value="1"/>
</dbReference>
<dbReference type="Proteomes" id="UP001318040">
    <property type="component" value="Chromosome 5"/>
</dbReference>